<evidence type="ECO:0000313" key="7">
    <source>
        <dbReference type="Proteomes" id="UP000426246"/>
    </source>
</evidence>
<protein>
    <submittedName>
        <fullName evidence="6">Beta-N-acetylhexosaminidase</fullName>
        <ecNumber evidence="6">3.2.1.52</ecNumber>
    </submittedName>
</protein>
<evidence type="ECO:0000256" key="4">
    <source>
        <dbReference type="SAM" id="MobiDB-lite"/>
    </source>
</evidence>
<feature type="domain" description="Glycoside hydrolase family 3 N-terminal" evidence="5">
    <location>
        <begin position="71"/>
        <end position="394"/>
    </location>
</feature>
<name>A0A6B8RFB6_9BACL</name>
<dbReference type="NCBIfam" id="NF003740">
    <property type="entry name" value="PRK05337.1"/>
    <property type="match status" value="1"/>
</dbReference>
<dbReference type="Proteomes" id="UP000426246">
    <property type="component" value="Chromosome"/>
</dbReference>
<dbReference type="InterPro" id="IPR001764">
    <property type="entry name" value="Glyco_hydro_3_N"/>
</dbReference>
<evidence type="ECO:0000313" key="6">
    <source>
        <dbReference type="EMBL" id="QGQ94056.1"/>
    </source>
</evidence>
<evidence type="ECO:0000256" key="1">
    <source>
        <dbReference type="ARBA" id="ARBA00005336"/>
    </source>
</evidence>
<dbReference type="EC" id="3.2.1.52" evidence="6"/>
<dbReference type="InterPro" id="IPR050226">
    <property type="entry name" value="NagZ_Beta-hexosaminidase"/>
</dbReference>
<dbReference type="EMBL" id="CP034235">
    <property type="protein sequence ID" value="QGQ94056.1"/>
    <property type="molecule type" value="Genomic_DNA"/>
</dbReference>
<dbReference type="KEGG" id="ppsc:EHS13_03585"/>
<organism evidence="6 7">
    <name type="scientific">Paenibacillus psychroresistens</name>
    <dbReference type="NCBI Taxonomy" id="1778678"/>
    <lineage>
        <taxon>Bacteria</taxon>
        <taxon>Bacillati</taxon>
        <taxon>Bacillota</taxon>
        <taxon>Bacilli</taxon>
        <taxon>Bacillales</taxon>
        <taxon>Paenibacillaceae</taxon>
        <taxon>Paenibacillus</taxon>
    </lineage>
</organism>
<feature type="compositionally biased region" description="Polar residues" evidence="4">
    <location>
        <begin position="26"/>
        <end position="38"/>
    </location>
</feature>
<dbReference type="PANTHER" id="PTHR30480">
    <property type="entry name" value="BETA-HEXOSAMINIDASE-RELATED"/>
    <property type="match status" value="1"/>
</dbReference>
<dbReference type="GO" id="GO:0004563">
    <property type="term" value="F:beta-N-acetylhexosaminidase activity"/>
    <property type="evidence" value="ECO:0007669"/>
    <property type="project" value="UniProtKB-EC"/>
</dbReference>
<sequence>MSPNKRISVFLISICVITSGCSSKNNLTTISPRPSATESSSPTQIPSSSPAPTASPTPTPDPIQEQIKLMTLDEKIGQMVIVGVEGTAVSEQTRDLIDHYHVGGIILYSNNIVNKTQTTDFLNELKQANTNLNKVPLWLGVDQEGGRVSRMPNEYTKLPTNRAIGKINKPEFSNKLGNILGKELQSVGFNMDYAPVMDINSNPNNPVIGDRSFGADANLVSKLGVQTMLGIQAQKIAAVVKHFPGHGDTSVDSHLDLPIVQTDLKRLRSFEWLPFEAAIDNNVDAVMVAHILLPKIDPDHPASFSKTVITDYLRNELKFNGVVMTDDMTMGGIVNHYELKDAAAQSINAGSDVIMVAHEYEKAKEVLSNLKSKVETGELPEERINQSVYRILKLKLKYAIQDQALENTDITPINDEIKRVLKQYMK</sequence>
<accession>A0A6B8RFB6</accession>
<evidence type="ECO:0000256" key="3">
    <source>
        <dbReference type="ARBA" id="ARBA00023295"/>
    </source>
</evidence>
<keyword evidence="7" id="KW-1185">Reference proteome</keyword>
<evidence type="ECO:0000256" key="2">
    <source>
        <dbReference type="ARBA" id="ARBA00022801"/>
    </source>
</evidence>
<dbReference type="InterPro" id="IPR017853">
    <property type="entry name" value="GH"/>
</dbReference>
<reference evidence="7" key="1">
    <citation type="submission" date="2018-11" db="EMBL/GenBank/DDBJ databases">
        <title>Complete genome sequence of Paenibacillus sp. ML311-T8.</title>
        <authorList>
            <person name="Nam Y.-D."/>
            <person name="Kang J."/>
            <person name="Chung W.-H."/>
            <person name="Park Y.S."/>
        </authorList>
    </citation>
    <scope>NUCLEOTIDE SEQUENCE [LARGE SCALE GENOMIC DNA]</scope>
    <source>
        <strain evidence="7">ML311-T8</strain>
    </source>
</reference>
<dbReference type="PANTHER" id="PTHR30480:SF16">
    <property type="entry name" value="GLYCOSIDE HYDROLASE FAMILY 3 DOMAIN PROTEIN"/>
    <property type="match status" value="1"/>
</dbReference>
<feature type="compositionally biased region" description="Low complexity" evidence="4">
    <location>
        <begin position="39"/>
        <end position="52"/>
    </location>
</feature>
<dbReference type="GO" id="GO:0005975">
    <property type="term" value="P:carbohydrate metabolic process"/>
    <property type="evidence" value="ECO:0007669"/>
    <property type="project" value="InterPro"/>
</dbReference>
<dbReference type="InterPro" id="IPR036962">
    <property type="entry name" value="Glyco_hydro_3_N_sf"/>
</dbReference>
<dbReference type="RefSeq" id="WP_155699052.1">
    <property type="nucleotide sequence ID" value="NZ_CP034235.1"/>
</dbReference>
<proteinExistence type="inferred from homology"/>
<comment type="similarity">
    <text evidence="1">Belongs to the glycosyl hydrolase 3 family.</text>
</comment>
<dbReference type="SUPFAM" id="SSF51445">
    <property type="entry name" value="(Trans)glycosidases"/>
    <property type="match status" value="1"/>
</dbReference>
<evidence type="ECO:0000259" key="5">
    <source>
        <dbReference type="Pfam" id="PF00933"/>
    </source>
</evidence>
<feature type="region of interest" description="Disordered" evidence="4">
    <location>
        <begin position="26"/>
        <end position="63"/>
    </location>
</feature>
<gene>
    <name evidence="6" type="ORF">EHS13_03585</name>
</gene>
<keyword evidence="2 6" id="KW-0378">Hydrolase</keyword>
<dbReference type="OrthoDB" id="9805821at2"/>
<dbReference type="AlphaFoldDB" id="A0A6B8RFB6"/>
<dbReference type="Gene3D" id="3.20.20.300">
    <property type="entry name" value="Glycoside hydrolase, family 3, N-terminal domain"/>
    <property type="match status" value="1"/>
</dbReference>
<keyword evidence="3 6" id="KW-0326">Glycosidase</keyword>
<dbReference type="Pfam" id="PF00933">
    <property type="entry name" value="Glyco_hydro_3"/>
    <property type="match status" value="1"/>
</dbReference>
<dbReference type="PROSITE" id="PS51257">
    <property type="entry name" value="PROKAR_LIPOPROTEIN"/>
    <property type="match status" value="1"/>
</dbReference>
<dbReference type="GO" id="GO:0009254">
    <property type="term" value="P:peptidoglycan turnover"/>
    <property type="evidence" value="ECO:0007669"/>
    <property type="project" value="TreeGrafter"/>
</dbReference>